<feature type="compositionally biased region" description="Basic and acidic residues" evidence="1">
    <location>
        <begin position="144"/>
        <end position="155"/>
    </location>
</feature>
<feature type="domain" description="Inner kinetochore subunit AME1" evidence="2">
    <location>
        <begin position="543"/>
        <end position="731"/>
    </location>
</feature>
<feature type="compositionally biased region" description="Polar residues" evidence="1">
    <location>
        <begin position="263"/>
        <end position="275"/>
    </location>
</feature>
<dbReference type="AlphaFoldDB" id="A0A1Y1YJB4"/>
<feature type="compositionally biased region" description="Polar residues" evidence="1">
    <location>
        <begin position="196"/>
        <end position="211"/>
    </location>
</feature>
<feature type="compositionally biased region" description="Polar residues" evidence="1">
    <location>
        <begin position="89"/>
        <end position="100"/>
    </location>
</feature>
<evidence type="ECO:0000259" key="2">
    <source>
        <dbReference type="Pfam" id="PF20994"/>
    </source>
</evidence>
<protein>
    <recommendedName>
        <fullName evidence="2">Inner kinetochore subunit AME1 domain-containing protein</fullName>
    </recommendedName>
</protein>
<gene>
    <name evidence="3" type="ORF">BCR34DRAFT_157190</name>
</gene>
<feature type="compositionally biased region" description="Basic and acidic residues" evidence="1">
    <location>
        <begin position="362"/>
        <end position="371"/>
    </location>
</feature>
<dbReference type="OrthoDB" id="5377952at2759"/>
<feature type="region of interest" description="Disordered" evidence="1">
    <location>
        <begin position="187"/>
        <end position="532"/>
    </location>
</feature>
<feature type="compositionally biased region" description="Acidic residues" evidence="1">
    <location>
        <begin position="428"/>
        <end position="440"/>
    </location>
</feature>
<evidence type="ECO:0000313" key="4">
    <source>
        <dbReference type="Proteomes" id="UP000193144"/>
    </source>
</evidence>
<accession>A0A1Y1YJB4</accession>
<name>A0A1Y1YJB4_9PLEO</name>
<dbReference type="STRING" id="1231657.A0A1Y1YJB4"/>
<evidence type="ECO:0000313" key="3">
    <source>
        <dbReference type="EMBL" id="ORX98075.1"/>
    </source>
</evidence>
<feature type="compositionally biased region" description="Acidic residues" evidence="1">
    <location>
        <begin position="463"/>
        <end position="479"/>
    </location>
</feature>
<organism evidence="3 4">
    <name type="scientific">Clohesyomyces aquaticus</name>
    <dbReference type="NCBI Taxonomy" id="1231657"/>
    <lineage>
        <taxon>Eukaryota</taxon>
        <taxon>Fungi</taxon>
        <taxon>Dikarya</taxon>
        <taxon>Ascomycota</taxon>
        <taxon>Pezizomycotina</taxon>
        <taxon>Dothideomycetes</taxon>
        <taxon>Pleosporomycetidae</taxon>
        <taxon>Pleosporales</taxon>
        <taxon>Lindgomycetaceae</taxon>
        <taxon>Clohesyomyces</taxon>
    </lineage>
</organism>
<evidence type="ECO:0000256" key="1">
    <source>
        <dbReference type="SAM" id="MobiDB-lite"/>
    </source>
</evidence>
<feature type="compositionally biased region" description="Polar residues" evidence="1">
    <location>
        <begin position="379"/>
        <end position="395"/>
    </location>
</feature>
<feature type="compositionally biased region" description="Low complexity" evidence="1">
    <location>
        <begin position="222"/>
        <end position="234"/>
    </location>
</feature>
<feature type="compositionally biased region" description="Basic and acidic residues" evidence="1">
    <location>
        <begin position="508"/>
        <end position="522"/>
    </location>
</feature>
<feature type="region of interest" description="Disordered" evidence="1">
    <location>
        <begin position="1"/>
        <end position="164"/>
    </location>
</feature>
<reference evidence="3 4" key="1">
    <citation type="submission" date="2016-07" db="EMBL/GenBank/DDBJ databases">
        <title>Pervasive Adenine N6-methylation of Active Genes in Fungi.</title>
        <authorList>
            <consortium name="DOE Joint Genome Institute"/>
            <person name="Mondo S.J."/>
            <person name="Dannebaum R.O."/>
            <person name="Kuo R.C."/>
            <person name="Labutti K."/>
            <person name="Haridas S."/>
            <person name="Kuo A."/>
            <person name="Salamov A."/>
            <person name="Ahrendt S.R."/>
            <person name="Lipzen A."/>
            <person name="Sullivan W."/>
            <person name="Andreopoulos W.B."/>
            <person name="Clum A."/>
            <person name="Lindquist E."/>
            <person name="Daum C."/>
            <person name="Ramamoorthy G.K."/>
            <person name="Gryganskyi A."/>
            <person name="Culley D."/>
            <person name="Magnuson J.K."/>
            <person name="James T.Y."/>
            <person name="O'Malley M.A."/>
            <person name="Stajich J.E."/>
            <person name="Spatafora J.W."/>
            <person name="Visel A."/>
            <person name="Grigoriev I.V."/>
        </authorList>
    </citation>
    <scope>NUCLEOTIDE SEQUENCE [LARGE SCALE GENOMIC DNA]</scope>
    <source>
        <strain evidence="3 4">CBS 115471</strain>
    </source>
</reference>
<feature type="compositionally biased region" description="Acidic residues" evidence="1">
    <location>
        <begin position="280"/>
        <end position="289"/>
    </location>
</feature>
<dbReference type="Pfam" id="PF20994">
    <property type="entry name" value="CENPU"/>
    <property type="match status" value="1"/>
</dbReference>
<feature type="compositionally biased region" description="Basic and acidic residues" evidence="1">
    <location>
        <begin position="342"/>
        <end position="352"/>
    </location>
</feature>
<feature type="compositionally biased region" description="Low complexity" evidence="1">
    <location>
        <begin position="493"/>
        <end position="503"/>
    </location>
</feature>
<feature type="compositionally biased region" description="Low complexity" evidence="1">
    <location>
        <begin position="35"/>
        <end position="76"/>
    </location>
</feature>
<feature type="compositionally biased region" description="Basic and acidic residues" evidence="1">
    <location>
        <begin position="417"/>
        <end position="427"/>
    </location>
</feature>
<dbReference type="InterPro" id="IPR048743">
    <property type="entry name" value="AME1"/>
</dbReference>
<dbReference type="Proteomes" id="UP000193144">
    <property type="component" value="Unassembled WGS sequence"/>
</dbReference>
<proteinExistence type="predicted"/>
<sequence length="740" mass="81381">MASTAAQLRQEKRISRQRGAGNAAPVQGTFSFTIPARRAPSRPRSSSRGTPQPRPGNRSSAPPSSRSRRTPTASNSRRVDGSASRRRSTSIPRSNTSTSHKTPRGSAREDLVTPVGGKRKRGALQTLSEQGDDDEADQLSPEFDDPKLGSVEKSRRVAATVSPIQEEVDYAPDELSFVENRVEAMSNIHKPRDDLSQITPVSRATKASASSGAPERTPIAESSGSMSISRSAISHSRKAKSTEPPPVTPAVRDRGRPKRHSSGPATQSSLRTTSLADVPSPEESEDELTPEQPKTAVGPSTARLLKPLVAGGVDDEADLSQDELSPPQARNGIRKSHVINGDNDRSEGHLPEPSKPAVSTSKKRDRDRKLEQVALPTATKLSKASANLATPSVRQRSPRNRRIVDEEDMTESMQHSTVEDHRQRSTETEDLDEEDLDELSPEVAPRAKGRAGPVPEVHNISSGEEESDVYSESEPEEENAATPIPRPAPAPREPASLPVSSKAKVTKKAADKAKATQDEPPRKRQKHGPYETIEVMRTKGARSKGVNVVDSTKKILDTQILRIIGQQYARVNLAAENNNRDKEKQLKKHVMPTVKFREHVEEHLLFLQDVHHSLSTSAINVKRFQKQKLDARLEFLEIQKEREQIAWKMDHMREDYLHEKGNWDAENDLSAAMFDIQEAIRSGRKRAREAGREDEGPDIPLKMMLEDLAHGIGSSHGFLGAVRSFNGDLERAAGFLEGRA</sequence>
<keyword evidence="4" id="KW-1185">Reference proteome</keyword>
<dbReference type="EMBL" id="MCFA01000222">
    <property type="protein sequence ID" value="ORX98075.1"/>
    <property type="molecule type" value="Genomic_DNA"/>
</dbReference>
<comment type="caution">
    <text evidence="3">The sequence shown here is derived from an EMBL/GenBank/DDBJ whole genome shotgun (WGS) entry which is preliminary data.</text>
</comment>